<evidence type="ECO:0000313" key="1">
    <source>
        <dbReference type="EMBL" id="AEX63093.1"/>
    </source>
</evidence>
<gene>
    <name evidence="1" type="ORF">mv_R891</name>
</gene>
<accession>H2EF28</accession>
<organism evidence="1">
    <name type="scientific">Moumouvirus sp. 'Monve'</name>
    <dbReference type="NCBI Taxonomy" id="1128131"/>
    <lineage>
        <taxon>Viruses</taxon>
        <taxon>Varidnaviria</taxon>
        <taxon>Bamfordvirae</taxon>
        <taxon>Nucleocytoviricota</taxon>
        <taxon>Megaviricetes</taxon>
        <taxon>Imitervirales</taxon>
        <taxon>Mimiviridae</taxon>
        <taxon>Megamimivirinae</taxon>
        <taxon>Moumouvirus</taxon>
    </lineage>
</organism>
<sequence>MLRSLDKNKETYNQTILDNIYFINTNLKFNSLSSYFMHDDWIPSLDNNIFPSGKNIM</sequence>
<proteinExistence type="predicted"/>
<reference evidence="1" key="1">
    <citation type="submission" date="2011-10" db="EMBL/GenBank/DDBJ databases">
        <title>Provirophages and transpovirons: unique mobilome of giant viruses.</title>
        <authorList>
            <person name="Desnues C."/>
            <person name="LaScola B."/>
            <person name="Yutin N."/>
            <person name="Fournous G."/>
            <person name="Koonin E."/>
            <person name="Raoult D."/>
        </authorList>
    </citation>
    <scope>NUCLEOTIDE SEQUENCE</scope>
    <source>
        <strain evidence="1">Mv13-mv</strain>
    </source>
</reference>
<name>H2EF28_9VIRU</name>
<dbReference type="EMBL" id="JN885999">
    <property type="protein sequence ID" value="AEX63093.1"/>
    <property type="molecule type" value="Genomic_DNA"/>
</dbReference>
<protein>
    <submittedName>
        <fullName evidence="1">Uncharacterized protein</fullName>
    </submittedName>
</protein>